<organism evidence="3 4">
    <name type="scientific">Ochrobactrum quorumnocens</name>
    <dbReference type="NCBI Taxonomy" id="271865"/>
    <lineage>
        <taxon>Bacteria</taxon>
        <taxon>Pseudomonadati</taxon>
        <taxon>Pseudomonadota</taxon>
        <taxon>Alphaproteobacteria</taxon>
        <taxon>Hyphomicrobiales</taxon>
        <taxon>Brucellaceae</taxon>
        <taxon>Brucella/Ochrobactrum group</taxon>
        <taxon>Ochrobactrum</taxon>
    </lineage>
</organism>
<comment type="caution">
    <text evidence="3">The sequence shown here is derived from an EMBL/GenBank/DDBJ whole genome shotgun (WGS) entry which is preliminary data.</text>
</comment>
<dbReference type="EMBL" id="VYXQ01000004">
    <property type="protein sequence ID" value="KAA9369728.1"/>
    <property type="molecule type" value="Genomic_DNA"/>
</dbReference>
<evidence type="ECO:0000256" key="2">
    <source>
        <dbReference type="SAM" id="SignalP"/>
    </source>
</evidence>
<gene>
    <name evidence="3" type="ORF">F3W84_06255</name>
</gene>
<sequence length="107" mass="12513">MKLSVISLAAAMAMFSFGANAAPVSMPEPTNQTGLTHKVDYRCGPGRVTDRRGRCVRVRRNAPPPPPRWHRDRPSRDWRGERHHRSERHYRDRGNRYFIPKKRESHN</sequence>
<dbReference type="Proteomes" id="UP000327108">
    <property type="component" value="Unassembled WGS sequence"/>
</dbReference>
<accession>A0A5N1K331</accession>
<protein>
    <submittedName>
        <fullName evidence="3">Uncharacterized protein</fullName>
    </submittedName>
</protein>
<proteinExistence type="predicted"/>
<dbReference type="OrthoDB" id="8455579at2"/>
<evidence type="ECO:0000313" key="4">
    <source>
        <dbReference type="Proteomes" id="UP000327108"/>
    </source>
</evidence>
<evidence type="ECO:0000256" key="1">
    <source>
        <dbReference type="SAM" id="MobiDB-lite"/>
    </source>
</evidence>
<name>A0A5N1K331_9HYPH</name>
<keyword evidence="4" id="KW-1185">Reference proteome</keyword>
<dbReference type="RefSeq" id="WP_095444367.1">
    <property type="nucleotide sequence ID" value="NZ_CP022603.1"/>
</dbReference>
<dbReference type="AlphaFoldDB" id="A0A5N1K331"/>
<reference evidence="3 4" key="1">
    <citation type="submission" date="2019-09" db="EMBL/GenBank/DDBJ databases">
        <title>Biological control of the noxious weed angled onion (Allium triquetrum) thwarted by endophytic bacteria in Victoria, Australia.</title>
        <authorList>
            <person name="Tehranchian P."/>
            <person name="Adair R.J."/>
            <person name="Van T.H."/>
            <person name="Morrison P.D."/>
            <person name="Williams H."/>
            <person name="Lawrie A.C."/>
        </authorList>
    </citation>
    <scope>NUCLEOTIDE SEQUENCE [LARGE SCALE GENOMIC DNA]</scope>
    <source>
        <strain evidence="3 4">RPTAtOch1</strain>
    </source>
</reference>
<evidence type="ECO:0000313" key="3">
    <source>
        <dbReference type="EMBL" id="KAA9369728.1"/>
    </source>
</evidence>
<feature type="region of interest" description="Disordered" evidence="1">
    <location>
        <begin position="45"/>
        <end position="107"/>
    </location>
</feature>
<keyword evidence="2" id="KW-0732">Signal</keyword>
<feature type="chain" id="PRO_5024410019" evidence="2">
    <location>
        <begin position="22"/>
        <end position="107"/>
    </location>
</feature>
<feature type="signal peptide" evidence="2">
    <location>
        <begin position="1"/>
        <end position="21"/>
    </location>
</feature>